<dbReference type="PANTHER" id="PTHR30336:SF4">
    <property type="entry name" value="ENVELOPE BIOGENESIS FACTOR ELYC"/>
    <property type="match status" value="1"/>
</dbReference>
<dbReference type="Proteomes" id="UP001203761">
    <property type="component" value="Unassembled WGS sequence"/>
</dbReference>
<dbReference type="PANTHER" id="PTHR30336">
    <property type="entry name" value="INNER MEMBRANE PROTEIN, PROBABLE PERMEASE"/>
    <property type="match status" value="1"/>
</dbReference>
<feature type="domain" description="DUF218" evidence="3">
    <location>
        <begin position="65"/>
        <end position="183"/>
    </location>
</feature>
<dbReference type="Gene3D" id="3.40.50.620">
    <property type="entry name" value="HUPs"/>
    <property type="match status" value="1"/>
</dbReference>
<dbReference type="EMBL" id="JAKNCJ010000001">
    <property type="protein sequence ID" value="MCL6422609.1"/>
    <property type="molecule type" value="Genomic_DNA"/>
</dbReference>
<organism evidence="4 5">
    <name type="scientific">Brachybacterium equifaecis</name>
    <dbReference type="NCBI Taxonomy" id="2910770"/>
    <lineage>
        <taxon>Bacteria</taxon>
        <taxon>Bacillati</taxon>
        <taxon>Actinomycetota</taxon>
        <taxon>Actinomycetes</taxon>
        <taxon>Micrococcales</taxon>
        <taxon>Dermabacteraceae</taxon>
        <taxon>Brachybacterium</taxon>
    </lineage>
</organism>
<accession>A0ABT0QY73</accession>
<dbReference type="InterPro" id="IPR003848">
    <property type="entry name" value="DUF218"/>
</dbReference>
<keyword evidence="2" id="KW-0732">Signal</keyword>
<comment type="caution">
    <text evidence="4">The sequence shown here is derived from an EMBL/GenBank/DDBJ whole genome shotgun (WGS) entry which is preliminary data.</text>
</comment>
<sequence>MAGRRLSLSAAPVLAAALAAALAAVIAGAEAISWRAARRARREDSARADGAARDAGPGAPPLRESVVVLGYGNRGEVLNGVNRWRLRIALRSMTPGAQTTLIASGGAVSGASAEAQLLARHARAVLGWEGPLLIEGRSRTTWENIEQIIPLVEDAQRIVIASSPLHAERARAFLQAQRPDLAARLAPAANHRFGERMLWKPAEAVVGLEGLRRARRDGQIPSRRAGRAGLGRAGPARRG</sequence>
<name>A0ABT0QY73_9MICO</name>
<gene>
    <name evidence="4" type="ORF">Bequi_04280</name>
</gene>
<evidence type="ECO:0000313" key="5">
    <source>
        <dbReference type="Proteomes" id="UP001203761"/>
    </source>
</evidence>
<evidence type="ECO:0000313" key="4">
    <source>
        <dbReference type="EMBL" id="MCL6422609.1"/>
    </source>
</evidence>
<feature type="signal peptide" evidence="2">
    <location>
        <begin position="1"/>
        <end position="23"/>
    </location>
</feature>
<evidence type="ECO:0000259" key="3">
    <source>
        <dbReference type="Pfam" id="PF02698"/>
    </source>
</evidence>
<dbReference type="RefSeq" id="WP_249736704.1">
    <property type="nucleotide sequence ID" value="NZ_JAKNCJ010000001.1"/>
</dbReference>
<dbReference type="CDD" id="cd06259">
    <property type="entry name" value="YdcF-like"/>
    <property type="match status" value="1"/>
</dbReference>
<evidence type="ECO:0000256" key="2">
    <source>
        <dbReference type="SAM" id="SignalP"/>
    </source>
</evidence>
<evidence type="ECO:0000256" key="1">
    <source>
        <dbReference type="SAM" id="MobiDB-lite"/>
    </source>
</evidence>
<feature type="region of interest" description="Disordered" evidence="1">
    <location>
        <begin position="217"/>
        <end position="239"/>
    </location>
</feature>
<reference evidence="4" key="1">
    <citation type="submission" date="2022-02" db="EMBL/GenBank/DDBJ databases">
        <authorList>
            <person name="Lee M."/>
            <person name="Kim S.-J."/>
            <person name="Jung M.-Y."/>
        </authorList>
    </citation>
    <scope>NUCLEOTIDE SEQUENCE</scope>
    <source>
        <strain evidence="4">JHP9</strain>
    </source>
</reference>
<proteinExistence type="predicted"/>
<keyword evidence="5" id="KW-1185">Reference proteome</keyword>
<dbReference type="InterPro" id="IPR051599">
    <property type="entry name" value="Cell_Envelope_Assoc"/>
</dbReference>
<feature type="chain" id="PRO_5045130576" evidence="2">
    <location>
        <begin position="24"/>
        <end position="239"/>
    </location>
</feature>
<protein>
    <submittedName>
        <fullName evidence="4">YdcF family protein</fullName>
    </submittedName>
</protein>
<dbReference type="InterPro" id="IPR014729">
    <property type="entry name" value="Rossmann-like_a/b/a_fold"/>
</dbReference>
<dbReference type="Pfam" id="PF02698">
    <property type="entry name" value="DUF218"/>
    <property type="match status" value="1"/>
</dbReference>